<dbReference type="PANTHER" id="PTHR34384:SF6">
    <property type="entry name" value="STAPHYLOFERRIN B SYNTHASE"/>
    <property type="match status" value="1"/>
</dbReference>
<keyword evidence="7" id="KW-0808">Transferase</keyword>
<dbReference type="RefSeq" id="WP_161447577.1">
    <property type="nucleotide sequence ID" value="NZ_WYDN01000003.1"/>
</dbReference>
<comment type="similarity">
    <text evidence="3">Belongs to the IucA/IucC family.</text>
</comment>
<dbReference type="Proteomes" id="UP000477543">
    <property type="component" value="Unassembled WGS sequence"/>
</dbReference>
<dbReference type="Pfam" id="PF06276">
    <property type="entry name" value="FhuF"/>
    <property type="match status" value="1"/>
</dbReference>
<feature type="domain" description="Acyltransferase MbtK/IucB-like conserved" evidence="6">
    <location>
        <begin position="6"/>
        <end position="54"/>
    </location>
</feature>
<evidence type="ECO:0000259" key="6">
    <source>
        <dbReference type="SMART" id="SM01006"/>
    </source>
</evidence>
<dbReference type="PANTHER" id="PTHR34384">
    <property type="entry name" value="L-2,3-DIAMINOPROPANOATE--CITRATE LIGASE"/>
    <property type="match status" value="1"/>
</dbReference>
<evidence type="ECO:0000256" key="2">
    <source>
        <dbReference type="ARBA" id="ARBA00005102"/>
    </source>
</evidence>
<dbReference type="GO" id="GO:0016881">
    <property type="term" value="F:acid-amino acid ligase activity"/>
    <property type="evidence" value="ECO:0007669"/>
    <property type="project" value="UniProtKB-ARBA"/>
</dbReference>
<dbReference type="InterPro" id="IPR037455">
    <property type="entry name" value="LucA/IucC-like"/>
</dbReference>
<name>A0A6L9G1T8_9MICC</name>
<dbReference type="Gene3D" id="3.30.310.280">
    <property type="match status" value="1"/>
</dbReference>
<evidence type="ECO:0000313" key="7">
    <source>
        <dbReference type="EMBL" id="NAZ15298.1"/>
    </source>
</evidence>
<protein>
    <recommendedName>
        <fullName evidence="4">Lysine N-acyltransferase MbtK</fullName>
    </recommendedName>
    <alternativeName>
        <fullName evidence="5">Mycobactin synthase protein K</fullName>
    </alternativeName>
</protein>
<reference evidence="7 8" key="1">
    <citation type="submission" date="2020-01" db="EMBL/GenBank/DDBJ databases">
        <title>Glutamicibacter soli M275.</title>
        <authorList>
            <person name="Meng X."/>
        </authorList>
    </citation>
    <scope>NUCLEOTIDE SEQUENCE [LARGE SCALE GENOMIC DNA]</scope>
    <source>
        <strain evidence="7 8">M275</strain>
    </source>
</reference>
<gene>
    <name evidence="7" type="ORF">GT020_04340</name>
</gene>
<comment type="caution">
    <text evidence="7">The sequence shown here is derived from an EMBL/GenBank/DDBJ whole genome shotgun (WGS) entry which is preliminary data.</text>
</comment>
<dbReference type="Gene3D" id="1.10.510.40">
    <property type="match status" value="1"/>
</dbReference>
<evidence type="ECO:0000256" key="3">
    <source>
        <dbReference type="ARBA" id="ARBA00007832"/>
    </source>
</evidence>
<sequence>MTFKFRTVSLPHDTQLLHSWIATEHAAFWGMRHATAAQVESAYAQLLDTPRYQVLLGLEHQDPRFLVELYDPLESPLAGAYRHIPGDLGLHFLAPAATAPEAGFTYRALAAAVQQGFDDPRVQRIIVEPDLRNKSIHALNARVGFRPVGPVRLTEADGGTKHALLSIITRAEFEQATGAVLTGTVLSPERWERANRHVLAKALGEFSHERLLEPAEHGEQWYSLHKDGHRYRFTAGRYRMNHWLVQPSSIIHERFADGSWQPAGVDVLDFVTLYRQELTLSEAQLPTYLEELSSTLSSHCYKQLQASHSSAQLAQFAGTAAQSFQRIEAAMTEGHPCFVANNGRMGLGRADYLRYAPETGTALPLGWVAAHRSRAHFSSIDTLDYDGLLADELDPGERARLEGVLERALRDTGDTGDTAADYILMPVHPWQWENRLSITFANDIAARKLIWLGASADHYQPQQSIRTFFNVDAPQRHYVKTAMSILNMGFMRGLSAEYMKATPAINQWLGELFEKDAVLSTQPVALLREVAAVGYRNPQFEAATDASAAQRKMLASLWRESPIGALADGERLATMASLLHVDDQGRSFAAALIRSSGLDPEQWLAAYLDAYLVPLVHCLAAYDLVFMPHGENVILVLKDGAVQRVLLKDLGEEIAVLSDRVELPEEIRRVRTGGDPVLSIFTDVFDSFFRFLAPLLDAEEVLGEDDFWRIVSQRLLGYRSAYPLFAEDFDRLGLFVQAFPLSCLNRLQLRNNQQMLNLADQSGGLLYAGELENPLASALVAMK</sequence>
<dbReference type="InterPro" id="IPR016181">
    <property type="entry name" value="Acyl_CoA_acyltransferase"/>
</dbReference>
<evidence type="ECO:0000256" key="4">
    <source>
        <dbReference type="ARBA" id="ARBA00020586"/>
    </source>
</evidence>
<comment type="pathway">
    <text evidence="2">Siderophore biosynthesis; mycobactin biosynthesis.</text>
</comment>
<dbReference type="Gene3D" id="6.10.250.3370">
    <property type="match status" value="1"/>
</dbReference>
<proteinExistence type="inferred from homology"/>
<dbReference type="Pfam" id="PF13523">
    <property type="entry name" value="Acetyltransf_8"/>
    <property type="match status" value="1"/>
</dbReference>
<dbReference type="InterPro" id="IPR019432">
    <property type="entry name" value="Acyltransferase_MbtK/IucB-like"/>
</dbReference>
<dbReference type="UniPathway" id="UPA00011"/>
<dbReference type="InterPro" id="IPR022770">
    <property type="entry name" value="IucA/IucC-like_C"/>
</dbReference>
<evidence type="ECO:0000256" key="5">
    <source>
        <dbReference type="ARBA" id="ARBA00031122"/>
    </source>
</evidence>
<dbReference type="Pfam" id="PF04183">
    <property type="entry name" value="IucA_IucC"/>
    <property type="match status" value="1"/>
</dbReference>
<evidence type="ECO:0000313" key="8">
    <source>
        <dbReference type="Proteomes" id="UP000477543"/>
    </source>
</evidence>
<dbReference type="GO" id="GO:0019290">
    <property type="term" value="P:siderophore biosynthetic process"/>
    <property type="evidence" value="ECO:0007669"/>
    <property type="project" value="InterPro"/>
</dbReference>
<organism evidence="7 8">
    <name type="scientific">Glutamicibacter soli</name>
    <dbReference type="NCBI Taxonomy" id="453836"/>
    <lineage>
        <taxon>Bacteria</taxon>
        <taxon>Bacillati</taxon>
        <taxon>Actinomycetota</taxon>
        <taxon>Actinomycetes</taxon>
        <taxon>Micrococcales</taxon>
        <taxon>Micrococcaceae</taxon>
        <taxon>Glutamicibacter</taxon>
    </lineage>
</organism>
<dbReference type="EMBL" id="WYDN01000003">
    <property type="protein sequence ID" value="NAZ15298.1"/>
    <property type="molecule type" value="Genomic_DNA"/>
</dbReference>
<dbReference type="Gene3D" id="3.40.630.30">
    <property type="match status" value="1"/>
</dbReference>
<dbReference type="InterPro" id="IPR007310">
    <property type="entry name" value="Aerobactin_biosyn_IucA/IucC_N"/>
</dbReference>
<comment type="function">
    <text evidence="1">Acyltransferase required for the direct transfer of medium- to long-chain fatty acyl moieties from a carrier protein (MbtL) on to the epsilon-amino group of lysine residue in the mycobactin core.</text>
</comment>
<dbReference type="SMART" id="SM01006">
    <property type="entry name" value="AlcB"/>
    <property type="match status" value="1"/>
</dbReference>
<dbReference type="SUPFAM" id="SSF55729">
    <property type="entry name" value="Acyl-CoA N-acyltransferases (Nat)"/>
    <property type="match status" value="1"/>
</dbReference>
<accession>A0A6L9G1T8</accession>
<dbReference type="GO" id="GO:0016746">
    <property type="term" value="F:acyltransferase activity"/>
    <property type="evidence" value="ECO:0007669"/>
    <property type="project" value="InterPro"/>
</dbReference>
<evidence type="ECO:0000256" key="1">
    <source>
        <dbReference type="ARBA" id="ARBA00003818"/>
    </source>
</evidence>
<dbReference type="AlphaFoldDB" id="A0A6L9G1T8"/>